<organism evidence="1 2">
    <name type="scientific">Symbiodinium natans</name>
    <dbReference type="NCBI Taxonomy" id="878477"/>
    <lineage>
        <taxon>Eukaryota</taxon>
        <taxon>Sar</taxon>
        <taxon>Alveolata</taxon>
        <taxon>Dinophyceae</taxon>
        <taxon>Suessiales</taxon>
        <taxon>Symbiodiniaceae</taxon>
        <taxon>Symbiodinium</taxon>
    </lineage>
</organism>
<sequence>MLRTYQRIAKVDQIDEKDLGNLFDYSHSSDLVYMPFKKMHRSLYHWLPPGGTDQCEDVHTPPSRSSDVALYYQADRCTTFCVVREPLARFWSAFQMMFYACDPESVDKRARELLSDLPTRPYEHECFFMLQVESIYGVTNKSAATHQYCDRILHEENLDQEFDALMAEYGRHAELPEEHLMSSWTDICNMSVADLRPETKAAVYEYFKADYEAFGYPKPDF</sequence>
<gene>
    <name evidence="1" type="ORF">SNAT2548_LOCUS8064</name>
</gene>
<evidence type="ECO:0008006" key="3">
    <source>
        <dbReference type="Google" id="ProtNLM"/>
    </source>
</evidence>
<accession>A0A812K4N0</accession>
<dbReference type="OrthoDB" id="413629at2759"/>
<dbReference type="EMBL" id="CAJNDS010000581">
    <property type="protein sequence ID" value="CAE7220564.1"/>
    <property type="molecule type" value="Genomic_DNA"/>
</dbReference>
<protein>
    <recommendedName>
        <fullName evidence="3">Sulfotransferase family protein</fullName>
    </recommendedName>
</protein>
<reference evidence="1" key="1">
    <citation type="submission" date="2021-02" db="EMBL/GenBank/DDBJ databases">
        <authorList>
            <person name="Dougan E. K."/>
            <person name="Rhodes N."/>
            <person name="Thang M."/>
            <person name="Chan C."/>
        </authorList>
    </citation>
    <scope>NUCLEOTIDE SEQUENCE</scope>
</reference>
<comment type="caution">
    <text evidence="1">The sequence shown here is derived from an EMBL/GenBank/DDBJ whole genome shotgun (WGS) entry which is preliminary data.</text>
</comment>
<dbReference type="AlphaFoldDB" id="A0A812K4N0"/>
<proteinExistence type="predicted"/>
<name>A0A812K4N0_9DINO</name>
<keyword evidence="2" id="KW-1185">Reference proteome</keyword>
<dbReference type="Proteomes" id="UP000604046">
    <property type="component" value="Unassembled WGS sequence"/>
</dbReference>
<evidence type="ECO:0000313" key="1">
    <source>
        <dbReference type="EMBL" id="CAE7220564.1"/>
    </source>
</evidence>
<evidence type="ECO:0000313" key="2">
    <source>
        <dbReference type="Proteomes" id="UP000604046"/>
    </source>
</evidence>